<evidence type="ECO:0000313" key="1">
    <source>
        <dbReference type="EMBL" id="GAI69019.1"/>
    </source>
</evidence>
<name>X1SML2_9ZZZZ</name>
<dbReference type="AlphaFoldDB" id="X1SML2"/>
<dbReference type="SUPFAM" id="SSF55785">
    <property type="entry name" value="PYP-like sensor domain (PAS domain)"/>
    <property type="match status" value="1"/>
</dbReference>
<gene>
    <name evidence="1" type="ORF">S12H4_02893</name>
</gene>
<proteinExistence type="predicted"/>
<evidence type="ECO:0008006" key="2">
    <source>
        <dbReference type="Google" id="ProtNLM"/>
    </source>
</evidence>
<dbReference type="Gene3D" id="3.30.450.20">
    <property type="entry name" value="PAS domain"/>
    <property type="match status" value="1"/>
</dbReference>
<protein>
    <recommendedName>
        <fullName evidence="2">PAC domain-containing protein</fullName>
    </recommendedName>
</protein>
<comment type="caution">
    <text evidence="1">The sequence shown here is derived from an EMBL/GenBank/DDBJ whole genome shotgun (WGS) entry which is preliminary data.</text>
</comment>
<organism evidence="1">
    <name type="scientific">marine sediment metagenome</name>
    <dbReference type="NCBI Taxonomy" id="412755"/>
    <lineage>
        <taxon>unclassified sequences</taxon>
        <taxon>metagenomes</taxon>
        <taxon>ecological metagenomes</taxon>
    </lineage>
</organism>
<dbReference type="EMBL" id="BARW01000760">
    <property type="protein sequence ID" value="GAI69019.1"/>
    <property type="molecule type" value="Genomic_DNA"/>
</dbReference>
<dbReference type="InterPro" id="IPR035965">
    <property type="entry name" value="PAS-like_dom_sf"/>
</dbReference>
<sequence>MNEDLTNFETVRQKKDSTLVPVRISTSFVKIKDKVAGIICLYQDITKRKQNEKLQQVLYNISKAANSPISLGQLYLPFNSSPKTNK</sequence>
<accession>X1SML2</accession>
<reference evidence="1" key="1">
    <citation type="journal article" date="2014" name="Front. Microbiol.">
        <title>High frequency of phylogenetically diverse reductive dehalogenase-homologous genes in deep subseafloor sedimentary metagenomes.</title>
        <authorList>
            <person name="Kawai M."/>
            <person name="Futagami T."/>
            <person name="Toyoda A."/>
            <person name="Takaki Y."/>
            <person name="Nishi S."/>
            <person name="Hori S."/>
            <person name="Arai W."/>
            <person name="Tsubouchi T."/>
            <person name="Morono Y."/>
            <person name="Uchiyama I."/>
            <person name="Ito T."/>
            <person name="Fujiyama A."/>
            <person name="Inagaki F."/>
            <person name="Takami H."/>
        </authorList>
    </citation>
    <scope>NUCLEOTIDE SEQUENCE</scope>
    <source>
        <strain evidence="1">Expedition CK06-06</strain>
    </source>
</reference>